<dbReference type="Gene3D" id="3.20.20.30">
    <property type="entry name" value="Luciferase-like domain"/>
    <property type="match status" value="1"/>
</dbReference>
<organism evidence="6 7">
    <name type="scientific">Nocardioides eburneiflavus</name>
    <dbReference type="NCBI Taxonomy" id="2518372"/>
    <lineage>
        <taxon>Bacteria</taxon>
        <taxon>Bacillati</taxon>
        <taxon>Actinomycetota</taxon>
        <taxon>Actinomycetes</taxon>
        <taxon>Propionibacteriales</taxon>
        <taxon>Nocardioidaceae</taxon>
        <taxon>Nocardioides</taxon>
    </lineage>
</organism>
<keyword evidence="3" id="KW-0560">Oxidoreductase</keyword>
<evidence type="ECO:0000256" key="1">
    <source>
        <dbReference type="ARBA" id="ARBA00022630"/>
    </source>
</evidence>
<evidence type="ECO:0000256" key="4">
    <source>
        <dbReference type="ARBA" id="ARBA00023033"/>
    </source>
</evidence>
<proteinExistence type="predicted"/>
<evidence type="ECO:0000313" key="7">
    <source>
        <dbReference type="Proteomes" id="UP000297496"/>
    </source>
</evidence>
<keyword evidence="4" id="KW-0503">Monooxygenase</keyword>
<dbReference type="GO" id="GO:0046306">
    <property type="term" value="P:alkanesulfonate catabolic process"/>
    <property type="evidence" value="ECO:0007669"/>
    <property type="project" value="TreeGrafter"/>
</dbReference>
<evidence type="ECO:0000256" key="3">
    <source>
        <dbReference type="ARBA" id="ARBA00023002"/>
    </source>
</evidence>
<dbReference type="PANTHER" id="PTHR42847">
    <property type="entry name" value="ALKANESULFONATE MONOOXYGENASE"/>
    <property type="match status" value="1"/>
</dbReference>
<dbReference type="GO" id="GO:0008726">
    <property type="term" value="F:alkanesulfonate monooxygenase activity"/>
    <property type="evidence" value="ECO:0007669"/>
    <property type="project" value="TreeGrafter"/>
</dbReference>
<dbReference type="InterPro" id="IPR019952">
    <property type="entry name" value="F420_OxRdatse_Rv1855c_pred"/>
</dbReference>
<dbReference type="PANTHER" id="PTHR42847:SF8">
    <property type="entry name" value="CONSERVED PROTEIN"/>
    <property type="match status" value="1"/>
</dbReference>
<evidence type="ECO:0000256" key="2">
    <source>
        <dbReference type="ARBA" id="ARBA00022643"/>
    </source>
</evidence>
<keyword evidence="7" id="KW-1185">Reference proteome</keyword>
<dbReference type="EMBL" id="SRRO01000001">
    <property type="protein sequence ID" value="TGN64730.1"/>
    <property type="molecule type" value="Genomic_DNA"/>
</dbReference>
<accession>A0A4Z1CKK3</accession>
<sequence>MKLGVHLVNFSLPGGPETIGPTLAATGRAAEEAGVDNLSFMDHYLQLAFLSAAEDPMLEGYTALGFLAGHTTSVELQLLMTGVTYRHPGLLAKIVSTLDVLSGGRAALGIGAAWYEREHRALGVPFPPLAERFERLEETLQVVRQMWSDDNGPFRGKHYQLAETLNSPQPLQQPRPPIMVGGGGERKTLRLVAKYADACNVFAGAGAGPDEVAHKLAVLRDWCEREGRAYDDIRKTVLYNGQVGKEPAGAATFVDEMRALADVGVDEVHVMPLRGDPVALVRSMGDHVVPALSRL</sequence>
<dbReference type="InterPro" id="IPR011251">
    <property type="entry name" value="Luciferase-like_dom"/>
</dbReference>
<dbReference type="OrthoDB" id="143323at2"/>
<dbReference type="InterPro" id="IPR050172">
    <property type="entry name" value="SsuD_RutA_monooxygenase"/>
</dbReference>
<name>A0A4Z1CKK3_9ACTN</name>
<protein>
    <submittedName>
        <fullName evidence="6">LLM class F420-dependent oxidoreductase</fullName>
    </submittedName>
</protein>
<gene>
    <name evidence="6" type="ORF">EXE59_12760</name>
</gene>
<dbReference type="AlphaFoldDB" id="A0A4Z1CKK3"/>
<evidence type="ECO:0000259" key="5">
    <source>
        <dbReference type="Pfam" id="PF00296"/>
    </source>
</evidence>
<reference evidence="6 7" key="1">
    <citation type="submission" date="2019-04" db="EMBL/GenBank/DDBJ databases">
        <title>Three New Species of Nocardioides, Nocardioides euryhalodurans sp. nov., Nocardioides seonyuensis sp. nov. and Nocardioides eburneoflavus sp. nov. Isolated from Soil.</title>
        <authorList>
            <person name="Roh S.G."/>
            <person name="Lee C."/>
            <person name="Kim M.-K."/>
            <person name="Kim S.B."/>
        </authorList>
    </citation>
    <scope>NUCLEOTIDE SEQUENCE [LARGE SCALE GENOMIC DNA]</scope>
    <source>
        <strain evidence="6 7">MMS17-SY213</strain>
    </source>
</reference>
<dbReference type="SUPFAM" id="SSF51679">
    <property type="entry name" value="Bacterial luciferase-like"/>
    <property type="match status" value="1"/>
</dbReference>
<dbReference type="NCBIfam" id="TIGR03560">
    <property type="entry name" value="F420_Rv1855c"/>
    <property type="match status" value="1"/>
</dbReference>
<evidence type="ECO:0000313" key="6">
    <source>
        <dbReference type="EMBL" id="TGN64730.1"/>
    </source>
</evidence>
<dbReference type="InterPro" id="IPR036661">
    <property type="entry name" value="Luciferase-like_sf"/>
</dbReference>
<keyword evidence="2" id="KW-0288">FMN</keyword>
<feature type="domain" description="Luciferase-like" evidence="5">
    <location>
        <begin position="23"/>
        <end position="248"/>
    </location>
</feature>
<comment type="caution">
    <text evidence="6">The sequence shown here is derived from an EMBL/GenBank/DDBJ whole genome shotgun (WGS) entry which is preliminary data.</text>
</comment>
<dbReference type="RefSeq" id="WP_135839238.1">
    <property type="nucleotide sequence ID" value="NZ_SRRO01000001.1"/>
</dbReference>
<keyword evidence="1" id="KW-0285">Flavoprotein</keyword>
<dbReference type="Pfam" id="PF00296">
    <property type="entry name" value="Bac_luciferase"/>
    <property type="match status" value="1"/>
</dbReference>
<dbReference type="Proteomes" id="UP000297496">
    <property type="component" value="Unassembled WGS sequence"/>
</dbReference>